<dbReference type="Gene3D" id="3.10.10.10">
    <property type="entry name" value="HIV Type 1 Reverse Transcriptase, subunit A, domain 1"/>
    <property type="match status" value="1"/>
</dbReference>
<dbReference type="InterPro" id="IPR043502">
    <property type="entry name" value="DNA/RNA_pol_sf"/>
</dbReference>
<dbReference type="Gene3D" id="3.30.70.270">
    <property type="match status" value="2"/>
</dbReference>
<reference evidence="4" key="2">
    <citation type="submission" date="2022-01" db="EMBL/GenBank/DDBJ databases">
        <authorList>
            <person name="Yamashiro T."/>
            <person name="Shiraishi A."/>
            <person name="Satake H."/>
            <person name="Nakayama K."/>
        </authorList>
    </citation>
    <scope>NUCLEOTIDE SEQUENCE</scope>
</reference>
<dbReference type="Pfam" id="PF00078">
    <property type="entry name" value="RVT_1"/>
    <property type="match status" value="1"/>
</dbReference>
<evidence type="ECO:0000259" key="3">
    <source>
        <dbReference type="Pfam" id="PF17919"/>
    </source>
</evidence>
<feature type="domain" description="Reverse transcriptase/retrotransposon-derived protein RNase H-like" evidence="3">
    <location>
        <begin position="449"/>
        <end position="495"/>
    </location>
</feature>
<dbReference type="EMBL" id="BQNB010010193">
    <property type="protein sequence ID" value="GJS73937.1"/>
    <property type="molecule type" value="Genomic_DNA"/>
</dbReference>
<reference evidence="4" key="1">
    <citation type="journal article" date="2022" name="Int. J. Mol. Sci.">
        <title>Draft Genome of Tanacetum Coccineum: Genomic Comparison of Closely Related Tanacetum-Family Plants.</title>
        <authorList>
            <person name="Yamashiro T."/>
            <person name="Shiraishi A."/>
            <person name="Nakayama K."/>
            <person name="Satake H."/>
        </authorList>
    </citation>
    <scope>NUCLEOTIDE SEQUENCE</scope>
</reference>
<evidence type="ECO:0000259" key="2">
    <source>
        <dbReference type="Pfam" id="PF00078"/>
    </source>
</evidence>
<gene>
    <name evidence="4" type="ORF">Tco_0706778</name>
</gene>
<evidence type="ECO:0000313" key="5">
    <source>
        <dbReference type="Proteomes" id="UP001151760"/>
    </source>
</evidence>
<evidence type="ECO:0000256" key="1">
    <source>
        <dbReference type="ARBA" id="ARBA00023268"/>
    </source>
</evidence>
<dbReference type="InterPro" id="IPR050951">
    <property type="entry name" value="Retrovirus_Pol_polyprotein"/>
</dbReference>
<name>A0ABQ4Y9A7_9ASTR</name>
<keyword evidence="5" id="KW-1185">Reference proteome</keyword>
<dbReference type="CDD" id="cd01647">
    <property type="entry name" value="RT_LTR"/>
    <property type="match status" value="1"/>
</dbReference>
<dbReference type="PANTHER" id="PTHR37984">
    <property type="entry name" value="PROTEIN CBG26694"/>
    <property type="match status" value="1"/>
</dbReference>
<sequence>MDEDELVPIILGRPFLATARAVIDVHEGKLSLRVGNETITFNIGKSMKSKHSHDDYLYYADHTAKLIQEQWVDTVNHDGKWTEKEEEEDSNKALVVSLYPRTDPEDNQLPVVISSALTTDEKTRLLEVHRNYKGAIAWSIANIKGISSFCTHKILMEDEFKPCVQPQRWVNPNIKEVVKKEVIKLLDARLIYPISDNPWVSPVLVVPKKGGITVVKNEKDELIPQWTITGWRVCIDYRKLNNKTQKDYFPLPFIDQMLERLAGHEYYCFLEGFSRYFQIPIAPEDQEKTTFTCPYGTFAYKRMPFELCNAPATFQRCMTTIFHELIEDSMEVFMDDFSVFGSSFNQCLKNREKMLKRCEETNLVLNWEKYHFMVKEGIVLSHKVSGSGIEVDKAKIEAISKLLYPTNVKAIRSFLGHAGFYRRFIKDFSQIVRLMTQLLVKDAPFNFFKECIQAFDTLKHELTQAPVIIKPDWSLPFEIMCDASDYIVGTILLLKEFDIEIHDKKSAKNIAADHLSRLENPNLGKLTMAEIKDLFPEERPMVISDKNNEPCSNSVLTESYEDAWSEMKQHKFFNNFTVDHPGDIMASPPPQGRSLRPGIDLMGPFPSSNENKYILVAIDYVSKWVEAQAFPTSDARNVVNFLRRLFA</sequence>
<evidence type="ECO:0000313" key="4">
    <source>
        <dbReference type="EMBL" id="GJS73937.1"/>
    </source>
</evidence>
<feature type="domain" description="Reverse transcriptase" evidence="2">
    <location>
        <begin position="228"/>
        <end position="378"/>
    </location>
</feature>
<accession>A0ABQ4Y9A7</accession>
<dbReference type="SUPFAM" id="SSF53098">
    <property type="entry name" value="Ribonuclease H-like"/>
    <property type="match status" value="1"/>
</dbReference>
<dbReference type="InterPro" id="IPR043128">
    <property type="entry name" value="Rev_trsase/Diguanyl_cyclase"/>
</dbReference>
<organism evidence="4 5">
    <name type="scientific">Tanacetum coccineum</name>
    <dbReference type="NCBI Taxonomy" id="301880"/>
    <lineage>
        <taxon>Eukaryota</taxon>
        <taxon>Viridiplantae</taxon>
        <taxon>Streptophyta</taxon>
        <taxon>Embryophyta</taxon>
        <taxon>Tracheophyta</taxon>
        <taxon>Spermatophyta</taxon>
        <taxon>Magnoliopsida</taxon>
        <taxon>eudicotyledons</taxon>
        <taxon>Gunneridae</taxon>
        <taxon>Pentapetalae</taxon>
        <taxon>asterids</taxon>
        <taxon>campanulids</taxon>
        <taxon>Asterales</taxon>
        <taxon>Asteraceae</taxon>
        <taxon>Asteroideae</taxon>
        <taxon>Anthemideae</taxon>
        <taxon>Anthemidinae</taxon>
        <taxon>Tanacetum</taxon>
    </lineage>
</organism>
<dbReference type="InterPro" id="IPR036397">
    <property type="entry name" value="RNaseH_sf"/>
</dbReference>
<dbReference type="Proteomes" id="UP001151760">
    <property type="component" value="Unassembled WGS sequence"/>
</dbReference>
<dbReference type="InterPro" id="IPR041577">
    <property type="entry name" value="RT_RNaseH_2"/>
</dbReference>
<dbReference type="SUPFAM" id="SSF56672">
    <property type="entry name" value="DNA/RNA polymerases"/>
    <property type="match status" value="1"/>
</dbReference>
<proteinExistence type="predicted"/>
<keyword evidence="1" id="KW-0511">Multifunctional enzyme</keyword>
<dbReference type="Pfam" id="PF17919">
    <property type="entry name" value="RT_RNaseH_2"/>
    <property type="match status" value="1"/>
</dbReference>
<dbReference type="Gene3D" id="3.30.420.10">
    <property type="entry name" value="Ribonuclease H-like superfamily/Ribonuclease H"/>
    <property type="match status" value="1"/>
</dbReference>
<dbReference type="InterPro" id="IPR000477">
    <property type="entry name" value="RT_dom"/>
</dbReference>
<dbReference type="PANTHER" id="PTHR37984:SF5">
    <property type="entry name" value="PROTEIN NYNRIN-LIKE"/>
    <property type="match status" value="1"/>
</dbReference>
<comment type="caution">
    <text evidence="4">The sequence shown here is derived from an EMBL/GenBank/DDBJ whole genome shotgun (WGS) entry which is preliminary data.</text>
</comment>
<protein>
    <submittedName>
        <fullName evidence="4">Nucleotidyltransferase, ribonuclease H</fullName>
    </submittedName>
</protein>
<dbReference type="InterPro" id="IPR012337">
    <property type="entry name" value="RNaseH-like_sf"/>
</dbReference>